<keyword evidence="1" id="KW-0812">Transmembrane</keyword>
<reference evidence="2 3" key="1">
    <citation type="journal article" date="2018" name="Nat. Ecol. Evol.">
        <title>Pezizomycetes genomes reveal the molecular basis of ectomycorrhizal truffle lifestyle.</title>
        <authorList>
            <person name="Murat C."/>
            <person name="Payen T."/>
            <person name="Noel B."/>
            <person name="Kuo A."/>
            <person name="Morin E."/>
            <person name="Chen J."/>
            <person name="Kohler A."/>
            <person name="Krizsan K."/>
            <person name="Balestrini R."/>
            <person name="Da Silva C."/>
            <person name="Montanini B."/>
            <person name="Hainaut M."/>
            <person name="Levati E."/>
            <person name="Barry K.W."/>
            <person name="Belfiori B."/>
            <person name="Cichocki N."/>
            <person name="Clum A."/>
            <person name="Dockter R.B."/>
            <person name="Fauchery L."/>
            <person name="Guy J."/>
            <person name="Iotti M."/>
            <person name="Le Tacon F."/>
            <person name="Lindquist E.A."/>
            <person name="Lipzen A."/>
            <person name="Malagnac F."/>
            <person name="Mello A."/>
            <person name="Molinier V."/>
            <person name="Miyauchi S."/>
            <person name="Poulain J."/>
            <person name="Riccioni C."/>
            <person name="Rubini A."/>
            <person name="Sitrit Y."/>
            <person name="Splivallo R."/>
            <person name="Traeger S."/>
            <person name="Wang M."/>
            <person name="Zifcakova L."/>
            <person name="Wipf D."/>
            <person name="Zambonelli A."/>
            <person name="Paolocci F."/>
            <person name="Nowrousian M."/>
            <person name="Ottonello S."/>
            <person name="Baldrian P."/>
            <person name="Spatafora J.W."/>
            <person name="Henrissat B."/>
            <person name="Nagy L.G."/>
            <person name="Aury J.M."/>
            <person name="Wincker P."/>
            <person name="Grigoriev I.V."/>
            <person name="Bonfante P."/>
            <person name="Martin F.M."/>
        </authorList>
    </citation>
    <scope>NUCLEOTIDE SEQUENCE [LARGE SCALE GENOMIC DNA]</scope>
    <source>
        <strain evidence="2 3">ATCC MYA-4762</strain>
    </source>
</reference>
<name>A0A3N4L8A4_9PEZI</name>
<dbReference type="EMBL" id="ML121597">
    <property type="protein sequence ID" value="RPB19130.1"/>
    <property type="molecule type" value="Genomic_DNA"/>
</dbReference>
<keyword evidence="3" id="KW-1185">Reference proteome</keyword>
<accession>A0A3N4L8A4</accession>
<gene>
    <name evidence="2" type="ORF">L211DRAFT_663804</name>
</gene>
<protein>
    <submittedName>
        <fullName evidence="2">Uncharacterized protein</fullName>
    </submittedName>
</protein>
<proteinExistence type="predicted"/>
<keyword evidence="1" id="KW-0472">Membrane</keyword>
<keyword evidence="1" id="KW-1133">Transmembrane helix</keyword>
<feature type="transmembrane region" description="Helical" evidence="1">
    <location>
        <begin position="12"/>
        <end position="31"/>
    </location>
</feature>
<dbReference type="InParanoid" id="A0A3N4L8A4"/>
<sequence>MLDKEFEDFWPVIFTLIVSFYPQVSILVLGVHIRPAPYLAYHVLQLIRCCLPSIVPHMNISAVLYEPFEDLETSCCSKKKQCVYSTLLLLTRQHARTVTTPPRTDTTSPFTAASIMNNAASSSGSPLLGKS</sequence>
<dbReference type="Proteomes" id="UP000267821">
    <property type="component" value="Unassembled WGS sequence"/>
</dbReference>
<evidence type="ECO:0000256" key="1">
    <source>
        <dbReference type="SAM" id="Phobius"/>
    </source>
</evidence>
<dbReference type="AlphaFoldDB" id="A0A3N4L8A4"/>
<evidence type="ECO:0000313" key="3">
    <source>
        <dbReference type="Proteomes" id="UP000267821"/>
    </source>
</evidence>
<evidence type="ECO:0000313" key="2">
    <source>
        <dbReference type="EMBL" id="RPB19130.1"/>
    </source>
</evidence>
<organism evidence="2 3">
    <name type="scientific">Terfezia boudieri ATCC MYA-4762</name>
    <dbReference type="NCBI Taxonomy" id="1051890"/>
    <lineage>
        <taxon>Eukaryota</taxon>
        <taxon>Fungi</taxon>
        <taxon>Dikarya</taxon>
        <taxon>Ascomycota</taxon>
        <taxon>Pezizomycotina</taxon>
        <taxon>Pezizomycetes</taxon>
        <taxon>Pezizales</taxon>
        <taxon>Pezizaceae</taxon>
        <taxon>Terfezia</taxon>
    </lineage>
</organism>